<dbReference type="Pfam" id="PF03922">
    <property type="entry name" value="OmpW"/>
    <property type="match status" value="1"/>
</dbReference>
<evidence type="ECO:0000256" key="1">
    <source>
        <dbReference type="SAM" id="SignalP"/>
    </source>
</evidence>
<dbReference type="PANTHER" id="PTHR36920">
    <property type="match status" value="1"/>
</dbReference>
<dbReference type="GeneID" id="47723087"/>
<name>A0A2H1EAG6_9FLAO</name>
<dbReference type="RefSeq" id="WP_024740769.1">
    <property type="nucleotide sequence ID" value="NZ_BAUG01000012.1"/>
</dbReference>
<reference evidence="2 3" key="1">
    <citation type="submission" date="2016-11" db="EMBL/GenBank/DDBJ databases">
        <authorList>
            <person name="Jaros S."/>
            <person name="Januszkiewicz K."/>
            <person name="Wedrychowicz H."/>
        </authorList>
    </citation>
    <scope>NUCLEOTIDE SEQUENCE [LARGE SCALE GENOMIC DNA]</scope>
    <source>
        <strain evidence="2">NCIMB 2154T</strain>
    </source>
</reference>
<dbReference type="Gene3D" id="2.40.160.20">
    <property type="match status" value="1"/>
</dbReference>
<sequence>MKKVLISFVLGILFLGNANAQEKVKDCDFKRWQARCRWVTVIPNESAKIGAIGGDAAISTNVIPEVDFTYFFTKNISTELVLGTTKHSVSAVQTALGNVNLGHVWLLPPTLTVQYHFNISNFKPYLGAGGNYTIFYSSNPGAVIDVAYKNALGYAFQLGFDYDLNDKWFLNIDAKYVGLNTDVTVKTLAATVPADIDINPLLIGFGVGLKF</sequence>
<dbReference type="InterPro" id="IPR005618">
    <property type="entry name" value="OMPW"/>
</dbReference>
<dbReference type="GO" id="GO:0019867">
    <property type="term" value="C:outer membrane"/>
    <property type="evidence" value="ECO:0007669"/>
    <property type="project" value="InterPro"/>
</dbReference>
<dbReference type="STRING" id="1349785.GCA_000509405_01874"/>
<evidence type="ECO:0000313" key="3">
    <source>
        <dbReference type="Proteomes" id="UP000231564"/>
    </source>
</evidence>
<dbReference type="EMBL" id="LT634361">
    <property type="protein sequence ID" value="SFZ82397.1"/>
    <property type="molecule type" value="Genomic_DNA"/>
</dbReference>
<keyword evidence="3" id="KW-1185">Reference proteome</keyword>
<dbReference type="GO" id="GO:0055085">
    <property type="term" value="P:transmembrane transport"/>
    <property type="evidence" value="ECO:0007669"/>
    <property type="project" value="TreeGrafter"/>
</dbReference>
<dbReference type="Proteomes" id="UP000231564">
    <property type="component" value="Chromosome MARIT"/>
</dbReference>
<dbReference type="SUPFAM" id="SSF56925">
    <property type="entry name" value="OMPA-like"/>
    <property type="match status" value="1"/>
</dbReference>
<accession>A0A2H1EAG6</accession>
<dbReference type="InterPro" id="IPR011250">
    <property type="entry name" value="OMP/PagP_B-barrel"/>
</dbReference>
<feature type="chain" id="PRO_5013809650" evidence="1">
    <location>
        <begin position="21"/>
        <end position="211"/>
    </location>
</feature>
<evidence type="ECO:0000313" key="2">
    <source>
        <dbReference type="EMBL" id="SFZ82397.1"/>
    </source>
</evidence>
<dbReference type="PANTHER" id="PTHR36920:SF1">
    <property type="entry name" value="OUTER MEMBRANE PROTEIN W"/>
    <property type="match status" value="1"/>
</dbReference>
<dbReference type="OrthoDB" id="9807574at2"/>
<gene>
    <name evidence="2" type="ORF">MARIT_1569</name>
</gene>
<proteinExistence type="predicted"/>
<dbReference type="KEGG" id="tmar:MARIT_1569"/>
<organism evidence="2 3">
    <name type="scientific">Tenacibaculum maritimum NCIMB 2154</name>
    <dbReference type="NCBI Taxonomy" id="1349785"/>
    <lineage>
        <taxon>Bacteria</taxon>
        <taxon>Pseudomonadati</taxon>
        <taxon>Bacteroidota</taxon>
        <taxon>Flavobacteriia</taxon>
        <taxon>Flavobacteriales</taxon>
        <taxon>Flavobacteriaceae</taxon>
        <taxon>Tenacibaculum</taxon>
    </lineage>
</organism>
<dbReference type="AlphaFoldDB" id="A0A2H1EAG6"/>
<keyword evidence="1" id="KW-0732">Signal</keyword>
<feature type="signal peptide" evidence="1">
    <location>
        <begin position="1"/>
        <end position="20"/>
    </location>
</feature>
<protein>
    <submittedName>
        <fullName evidence="2">Outer membrane protein W OmpW</fullName>
    </submittedName>
</protein>